<organism evidence="2">
    <name type="scientific">Polynucleobacter necessarius subsp. necessarius (strain STIR1)</name>
    <dbReference type="NCBI Taxonomy" id="452638"/>
    <lineage>
        <taxon>Bacteria</taxon>
        <taxon>Pseudomonadati</taxon>
        <taxon>Pseudomonadota</taxon>
        <taxon>Betaproteobacteria</taxon>
        <taxon>Burkholderiales</taxon>
        <taxon>Burkholderiaceae</taxon>
        <taxon>Polynucleobacter</taxon>
    </lineage>
</organism>
<keyword evidence="1" id="KW-0732">Signal</keyword>
<dbReference type="HOGENOM" id="CLU_3121061_0_0_4"/>
<dbReference type="PROSITE" id="PS51257">
    <property type="entry name" value="PROKAR_LIPOPROTEIN"/>
    <property type="match status" value="1"/>
</dbReference>
<reference evidence="2" key="1">
    <citation type="submission" date="2008-03" db="EMBL/GenBank/DDBJ databases">
        <title>Complete sequence of Polynucleobacter necessarius STIR1.</title>
        <authorList>
            <consortium name="US DOE Joint Genome Institute"/>
            <person name="Copeland A."/>
            <person name="Lucas S."/>
            <person name="Lapidus A."/>
            <person name="Barry K."/>
            <person name="Detter J.C."/>
            <person name="Glavina del Rio T."/>
            <person name="Hammon N."/>
            <person name="Israni S."/>
            <person name="Dalin E."/>
            <person name="Tice H."/>
            <person name="Pitluck S."/>
            <person name="Chain P."/>
            <person name="Malfatti S."/>
            <person name="Shin M."/>
            <person name="Vergez L."/>
            <person name="Schmutz J."/>
            <person name="Larimer F."/>
            <person name="Land M."/>
            <person name="Hauser L."/>
            <person name="Kyrpides N."/>
            <person name="Kim E."/>
            <person name="Hahn M."/>
            <person name="Richardson P."/>
        </authorList>
    </citation>
    <scope>NUCLEOTIDE SEQUENCE [LARGE SCALE GENOMIC DNA]</scope>
    <source>
        <strain evidence="2">STIR1</strain>
    </source>
</reference>
<feature type="chain" id="PRO_5002770863" description="Lipoprotein" evidence="1">
    <location>
        <begin position="24"/>
        <end position="50"/>
    </location>
</feature>
<name>B1XSM5_POLNS</name>
<accession>B1XSM5</accession>
<feature type="signal peptide" evidence="1">
    <location>
        <begin position="1"/>
        <end position="23"/>
    </location>
</feature>
<dbReference type="AlphaFoldDB" id="B1XSM5"/>
<gene>
    <name evidence="2" type="ordered locus">Pnec_1770</name>
</gene>
<evidence type="ECO:0008006" key="3">
    <source>
        <dbReference type="Google" id="ProtNLM"/>
    </source>
</evidence>
<evidence type="ECO:0000313" key="2">
    <source>
        <dbReference type="EMBL" id="ACB44824.1"/>
    </source>
</evidence>
<dbReference type="KEGG" id="pne:Pnec_1770"/>
<dbReference type="EMBL" id="CP001010">
    <property type="protein sequence ID" value="ACB44824.1"/>
    <property type="molecule type" value="Genomic_DNA"/>
</dbReference>
<proteinExistence type="predicted"/>
<evidence type="ECO:0000256" key="1">
    <source>
        <dbReference type="SAM" id="SignalP"/>
    </source>
</evidence>
<dbReference type="STRING" id="452638.Pnec_1770"/>
<sequence>MKKLILNLLALATVLLLSACAGASTTSPIGVSCLPGTPVQDKNPDCTGGG</sequence>
<protein>
    <recommendedName>
        <fullName evidence="3">Lipoprotein</fullName>
    </recommendedName>
</protein>